<dbReference type="InterPro" id="IPR002227">
    <property type="entry name" value="Tyrosinase_Cu-bd"/>
</dbReference>
<dbReference type="SUPFAM" id="SSF48056">
    <property type="entry name" value="Di-copper centre-containing domain"/>
    <property type="match status" value="1"/>
</dbReference>
<proteinExistence type="predicted"/>
<comment type="caution">
    <text evidence="7">The sequence shown here is derived from an EMBL/GenBank/DDBJ whole genome shotgun (WGS) entry which is preliminary data.</text>
</comment>
<dbReference type="AlphaFoldDB" id="A0A507ECB4"/>
<dbReference type="PRINTS" id="PR00092">
    <property type="entry name" value="TYROSINASE"/>
</dbReference>
<evidence type="ECO:0000313" key="7">
    <source>
        <dbReference type="EMBL" id="TPX60975.1"/>
    </source>
</evidence>
<dbReference type="GO" id="GO:0016491">
    <property type="term" value="F:oxidoreductase activity"/>
    <property type="evidence" value="ECO:0007669"/>
    <property type="project" value="InterPro"/>
</dbReference>
<dbReference type="Proteomes" id="UP000318582">
    <property type="component" value="Unassembled WGS sequence"/>
</dbReference>
<feature type="compositionally biased region" description="Basic residues" evidence="3">
    <location>
        <begin position="366"/>
        <end position="379"/>
    </location>
</feature>
<keyword evidence="2" id="KW-0186">Copper</keyword>
<dbReference type="PANTHER" id="PTHR11474:SF126">
    <property type="entry name" value="TYROSINASE-LIKE PROTEIN TYR-1-RELATED"/>
    <property type="match status" value="1"/>
</dbReference>
<protein>
    <recommendedName>
        <fullName evidence="5 6">Tyrosinase copper-binding domain-containing protein</fullName>
    </recommendedName>
</protein>
<dbReference type="EMBL" id="QEAQ01000011">
    <property type="protein sequence ID" value="TPX60975.1"/>
    <property type="molecule type" value="Genomic_DNA"/>
</dbReference>
<feature type="region of interest" description="Disordered" evidence="3">
    <location>
        <begin position="333"/>
        <end position="401"/>
    </location>
</feature>
<name>A0A507ECB4_9FUNG</name>
<accession>A0A507ECB4</accession>
<feature type="domain" description="Tyrosinase copper-binding" evidence="6">
    <location>
        <begin position="242"/>
        <end position="253"/>
    </location>
</feature>
<evidence type="ECO:0000256" key="4">
    <source>
        <dbReference type="SAM" id="SignalP"/>
    </source>
</evidence>
<dbReference type="InterPro" id="IPR050316">
    <property type="entry name" value="Tyrosinase/Hemocyanin"/>
</dbReference>
<gene>
    <name evidence="7" type="ORF">PhCBS80983_g01494</name>
</gene>
<evidence type="ECO:0000259" key="6">
    <source>
        <dbReference type="PROSITE" id="PS00498"/>
    </source>
</evidence>
<dbReference type="PANTHER" id="PTHR11474">
    <property type="entry name" value="TYROSINASE FAMILY MEMBER"/>
    <property type="match status" value="1"/>
</dbReference>
<keyword evidence="1" id="KW-0479">Metal-binding</keyword>
<reference evidence="7 8" key="1">
    <citation type="journal article" date="2019" name="Sci. Rep.">
        <title>Comparative genomics of chytrid fungi reveal insights into the obligate biotrophic and pathogenic lifestyle of Synchytrium endobioticum.</title>
        <authorList>
            <person name="van de Vossenberg B.T.L.H."/>
            <person name="Warris S."/>
            <person name="Nguyen H.D.T."/>
            <person name="van Gent-Pelzer M.P.E."/>
            <person name="Joly D.L."/>
            <person name="van de Geest H.C."/>
            <person name="Bonants P.J.M."/>
            <person name="Smith D.S."/>
            <person name="Levesque C.A."/>
            <person name="van der Lee T.A.J."/>
        </authorList>
    </citation>
    <scope>NUCLEOTIDE SEQUENCE [LARGE SCALE GENOMIC DNA]</scope>
    <source>
        <strain evidence="7 8">CBS 809.83</strain>
    </source>
</reference>
<keyword evidence="8" id="KW-1185">Reference proteome</keyword>
<evidence type="ECO:0000259" key="5">
    <source>
        <dbReference type="PROSITE" id="PS00497"/>
    </source>
</evidence>
<feature type="chain" id="PRO_5021247179" description="Tyrosinase copper-binding domain-containing protein" evidence="4">
    <location>
        <begin position="26"/>
        <end position="487"/>
    </location>
</feature>
<evidence type="ECO:0000256" key="3">
    <source>
        <dbReference type="SAM" id="MobiDB-lite"/>
    </source>
</evidence>
<feature type="signal peptide" evidence="4">
    <location>
        <begin position="1"/>
        <end position="25"/>
    </location>
</feature>
<dbReference type="GO" id="GO:0046872">
    <property type="term" value="F:metal ion binding"/>
    <property type="evidence" value="ECO:0007669"/>
    <property type="project" value="UniProtKB-KW"/>
</dbReference>
<organism evidence="7 8">
    <name type="scientific">Powellomyces hirtus</name>
    <dbReference type="NCBI Taxonomy" id="109895"/>
    <lineage>
        <taxon>Eukaryota</taxon>
        <taxon>Fungi</taxon>
        <taxon>Fungi incertae sedis</taxon>
        <taxon>Chytridiomycota</taxon>
        <taxon>Chytridiomycota incertae sedis</taxon>
        <taxon>Chytridiomycetes</taxon>
        <taxon>Spizellomycetales</taxon>
        <taxon>Powellomycetaceae</taxon>
        <taxon>Powellomyces</taxon>
    </lineage>
</organism>
<dbReference type="Pfam" id="PF00264">
    <property type="entry name" value="Tyrosinase"/>
    <property type="match status" value="1"/>
</dbReference>
<evidence type="ECO:0000256" key="2">
    <source>
        <dbReference type="ARBA" id="ARBA00023008"/>
    </source>
</evidence>
<evidence type="ECO:0000256" key="1">
    <source>
        <dbReference type="ARBA" id="ARBA00022723"/>
    </source>
</evidence>
<sequence>MNPLRSYSSLLIVIILIISAAVVNGQLPPLRPRACSATRRRVEFRELSVRDRYAYLTAVKCLRQTPSRLGFEGSRSVYDDFVAVHRESVPVAHGVASFLPWHRPFLAFFEVALNQFCGYTGTLPYWDWSYDSQAPERSILFSNAYFGSNGNIANNTCVNDGFFADTTAAYPELHCLARDFDIGDNDGMGSLMGAQYSPIEMEWIVRQPTYDAFRQTLESHPHNNVHLSIGGDMAGLITSVNDPIFWLHHCNLDRWWARWQLAHPLIRDTYSGNIRRGADDDLAADTDILSYSGMWTDTMVWEVMNFTGGMDGLLCYTYSNSIGPANITEPGLLEPVLDPDFPLPGGADTPDDAGNGDDGGGGGGAFRRRRRRRKRRQVRRQAAQLHKLTTPSPFDRSDATSLRSHRRLPAEYFVKNNMTATQTARVQNAESHFDKFLDAVNSAHWRSLAALDRWTPDPVPFVQWDLWKKQADVFLDSLNLDVATLFD</sequence>
<keyword evidence="4" id="KW-0732">Signal</keyword>
<evidence type="ECO:0000313" key="8">
    <source>
        <dbReference type="Proteomes" id="UP000318582"/>
    </source>
</evidence>
<dbReference type="Gene3D" id="1.10.1280.10">
    <property type="entry name" value="Di-copper center containing domain from catechol oxidase"/>
    <property type="match status" value="1"/>
</dbReference>
<dbReference type="STRING" id="109895.A0A507ECB4"/>
<feature type="domain" description="Tyrosinase copper-binding" evidence="5">
    <location>
        <begin position="93"/>
        <end position="110"/>
    </location>
</feature>
<dbReference type="InterPro" id="IPR008922">
    <property type="entry name" value="Di-copper_centre_dom_sf"/>
</dbReference>
<dbReference type="PROSITE" id="PS00497">
    <property type="entry name" value="TYROSINASE_1"/>
    <property type="match status" value="1"/>
</dbReference>
<feature type="compositionally biased region" description="Gly residues" evidence="3">
    <location>
        <begin position="356"/>
        <end position="365"/>
    </location>
</feature>
<dbReference type="PROSITE" id="PS00498">
    <property type="entry name" value="TYROSINASE_2"/>
    <property type="match status" value="1"/>
</dbReference>